<organism evidence="1 2">
    <name type="scientific">Paracoccus yeei</name>
    <dbReference type="NCBI Taxonomy" id="147645"/>
    <lineage>
        <taxon>Bacteria</taxon>
        <taxon>Pseudomonadati</taxon>
        <taxon>Pseudomonadota</taxon>
        <taxon>Alphaproteobacteria</taxon>
        <taxon>Rhodobacterales</taxon>
        <taxon>Paracoccaceae</taxon>
        <taxon>Paracoccus</taxon>
    </lineage>
</organism>
<gene>
    <name evidence="1" type="ORF">PY32053_01774</name>
</gene>
<proteinExistence type="predicted"/>
<name>A0A386UMN9_9RHOB</name>
<evidence type="ECO:0000313" key="1">
    <source>
        <dbReference type="EMBL" id="AYF01400.1"/>
    </source>
</evidence>
<dbReference type="RefSeq" id="WP_189654790.1">
    <property type="nucleotide sequence ID" value="NZ_CP031078.1"/>
</dbReference>
<dbReference type="AlphaFoldDB" id="A0A386UMN9"/>
<evidence type="ECO:0000313" key="2">
    <source>
        <dbReference type="Proteomes" id="UP000272010"/>
    </source>
</evidence>
<dbReference type="EMBL" id="CP031078">
    <property type="protein sequence ID" value="AYF01400.1"/>
    <property type="molecule type" value="Genomic_DNA"/>
</dbReference>
<protein>
    <submittedName>
        <fullName evidence="1">Uncharacterized protein</fullName>
    </submittedName>
</protein>
<accession>A0A386UMN9</accession>
<dbReference type="Proteomes" id="UP000272010">
    <property type="component" value="Chromosome"/>
</dbReference>
<reference evidence="2" key="1">
    <citation type="submission" date="2018-07" db="EMBL/GenBank/DDBJ databases">
        <title>Genome Structure of the Opportunistic Pathogen Paracoccus yeei (Alphaproteobacteria) and Identification of Putative Virulence Factors.</title>
        <authorList>
            <person name="Lasek R."/>
            <person name="Szuplewska M."/>
            <person name="Mitura M."/>
            <person name="Decewicz P."/>
            <person name="Chmielowska C."/>
            <person name="Pawlot A."/>
            <person name="Sentkowska D."/>
            <person name="Czarnecki J."/>
            <person name="Bartosik D."/>
        </authorList>
    </citation>
    <scope>NUCLEOTIDE SEQUENCE [LARGE SCALE GENOMIC DNA]</scope>
    <source>
        <strain evidence="2">CCUG 32053</strain>
    </source>
</reference>
<sequence>MPLPQFLVLICAVIVAAALTIWVASAIGIPLLALGLVALTAAAITHLAMREDH</sequence>